<protein>
    <recommendedName>
        <fullName evidence="3">Resuscitation-promoting factor core lysozyme-like domain-containing protein</fullName>
    </recommendedName>
</protein>
<keyword evidence="2" id="KW-0378">Hydrolase</keyword>
<dbReference type="CDD" id="cd13925">
    <property type="entry name" value="RPF"/>
    <property type="match status" value="1"/>
</dbReference>
<gene>
    <name evidence="4" type="ORF">ET996_12740</name>
</gene>
<evidence type="ECO:0000256" key="1">
    <source>
        <dbReference type="ARBA" id="ARBA00010830"/>
    </source>
</evidence>
<keyword evidence="5" id="KW-1185">Reference proteome</keyword>
<dbReference type="EMBL" id="SDMR01000020">
    <property type="protein sequence ID" value="TBT93049.1"/>
    <property type="molecule type" value="Genomic_DNA"/>
</dbReference>
<dbReference type="GO" id="GO:0016787">
    <property type="term" value="F:hydrolase activity"/>
    <property type="evidence" value="ECO:0007669"/>
    <property type="project" value="UniProtKB-KW"/>
</dbReference>
<dbReference type="InterPro" id="IPR023346">
    <property type="entry name" value="Lysozyme-like_dom_sf"/>
</dbReference>
<evidence type="ECO:0000259" key="3">
    <source>
        <dbReference type="Pfam" id="PF06737"/>
    </source>
</evidence>
<feature type="domain" description="Resuscitation-promoting factor core lysozyme-like" evidence="3">
    <location>
        <begin position="2"/>
        <end position="71"/>
    </location>
</feature>
<reference evidence="4 5" key="1">
    <citation type="submission" date="2019-01" db="EMBL/GenBank/DDBJ databases">
        <title>Lactibacter flavus gen. nov., sp. nov., a novel bacterium of the family Propionibacteriaceae isolated from raw milk and dairy products.</title>
        <authorList>
            <person name="Huptas C."/>
            <person name="Wenning M."/>
            <person name="Breitenwieser F."/>
            <person name="Doll E."/>
            <person name="Von Neubeck M."/>
            <person name="Busse H.-J."/>
            <person name="Scherer S."/>
        </authorList>
    </citation>
    <scope>NUCLEOTIDE SEQUENCE [LARGE SCALE GENOMIC DNA]</scope>
    <source>
        <strain evidence="4 5">DSM 22130</strain>
    </source>
</reference>
<dbReference type="Proteomes" id="UP000291933">
    <property type="component" value="Unassembled WGS sequence"/>
</dbReference>
<sequence length="73" mass="7926">MWDRVAKCESGNNWSINTGNGYYGGLQFKTSTWLSNGGGAYASRADLATRAEQITIANKLYDRSGLSAWACKA</sequence>
<accession>A0A4Q9KI15</accession>
<dbReference type="SUPFAM" id="SSF53955">
    <property type="entry name" value="Lysozyme-like"/>
    <property type="match status" value="1"/>
</dbReference>
<comment type="caution">
    <text evidence="4">The sequence shown here is derived from an EMBL/GenBank/DDBJ whole genome shotgun (WGS) entry which is preliminary data.</text>
</comment>
<dbReference type="OrthoDB" id="1404170at2"/>
<comment type="similarity">
    <text evidence="1">Belongs to the transglycosylase family. Rpf subfamily.</text>
</comment>
<evidence type="ECO:0000313" key="4">
    <source>
        <dbReference type="EMBL" id="TBT93049.1"/>
    </source>
</evidence>
<dbReference type="InterPro" id="IPR010618">
    <property type="entry name" value="RPF"/>
</dbReference>
<dbReference type="AlphaFoldDB" id="A0A4Q9KI15"/>
<proteinExistence type="inferred from homology"/>
<dbReference type="Gene3D" id="1.10.530.10">
    <property type="match status" value="1"/>
</dbReference>
<name>A0A4Q9KI15_PROTD</name>
<evidence type="ECO:0000256" key="2">
    <source>
        <dbReference type="ARBA" id="ARBA00022801"/>
    </source>
</evidence>
<dbReference type="Pfam" id="PF06737">
    <property type="entry name" value="Transglycosylas"/>
    <property type="match status" value="1"/>
</dbReference>
<evidence type="ECO:0000313" key="5">
    <source>
        <dbReference type="Proteomes" id="UP000291933"/>
    </source>
</evidence>
<organism evidence="4 5">
    <name type="scientific">Propioniciclava tarda</name>
    <dbReference type="NCBI Taxonomy" id="433330"/>
    <lineage>
        <taxon>Bacteria</taxon>
        <taxon>Bacillati</taxon>
        <taxon>Actinomycetota</taxon>
        <taxon>Actinomycetes</taxon>
        <taxon>Propionibacteriales</taxon>
        <taxon>Propionibacteriaceae</taxon>
        <taxon>Propioniciclava</taxon>
    </lineage>
</organism>